<dbReference type="AlphaFoldDB" id="A0AAN9EZS3"/>
<keyword evidence="3" id="KW-1185">Reference proteome</keyword>
<sequence>MIATKERSTTDLLHRQPQAMERKARNRLPPPLPTNMPYSLCQPPSLKTTIPYSAFSLLTDSSKSKP</sequence>
<accession>A0AAN9EZS3</accession>
<organism evidence="2 3">
    <name type="scientific">Crotalaria pallida</name>
    <name type="common">Smooth rattlebox</name>
    <name type="synonym">Crotalaria striata</name>
    <dbReference type="NCBI Taxonomy" id="3830"/>
    <lineage>
        <taxon>Eukaryota</taxon>
        <taxon>Viridiplantae</taxon>
        <taxon>Streptophyta</taxon>
        <taxon>Embryophyta</taxon>
        <taxon>Tracheophyta</taxon>
        <taxon>Spermatophyta</taxon>
        <taxon>Magnoliopsida</taxon>
        <taxon>eudicotyledons</taxon>
        <taxon>Gunneridae</taxon>
        <taxon>Pentapetalae</taxon>
        <taxon>rosids</taxon>
        <taxon>fabids</taxon>
        <taxon>Fabales</taxon>
        <taxon>Fabaceae</taxon>
        <taxon>Papilionoideae</taxon>
        <taxon>50 kb inversion clade</taxon>
        <taxon>genistoids sensu lato</taxon>
        <taxon>core genistoids</taxon>
        <taxon>Crotalarieae</taxon>
        <taxon>Crotalaria</taxon>
    </lineage>
</organism>
<proteinExistence type="predicted"/>
<evidence type="ECO:0000313" key="3">
    <source>
        <dbReference type="Proteomes" id="UP001372338"/>
    </source>
</evidence>
<gene>
    <name evidence="2" type="ORF">RIF29_19634</name>
</gene>
<evidence type="ECO:0000256" key="1">
    <source>
        <dbReference type="SAM" id="MobiDB-lite"/>
    </source>
</evidence>
<feature type="region of interest" description="Disordered" evidence="1">
    <location>
        <begin position="1"/>
        <end position="39"/>
    </location>
</feature>
<comment type="caution">
    <text evidence="2">The sequence shown here is derived from an EMBL/GenBank/DDBJ whole genome shotgun (WGS) entry which is preliminary data.</text>
</comment>
<evidence type="ECO:0000313" key="2">
    <source>
        <dbReference type="EMBL" id="KAK7266972.1"/>
    </source>
</evidence>
<protein>
    <submittedName>
        <fullName evidence="2">Uncharacterized protein</fullName>
    </submittedName>
</protein>
<dbReference type="Proteomes" id="UP001372338">
    <property type="component" value="Unassembled WGS sequence"/>
</dbReference>
<dbReference type="EMBL" id="JAYWIO010000004">
    <property type="protein sequence ID" value="KAK7266972.1"/>
    <property type="molecule type" value="Genomic_DNA"/>
</dbReference>
<feature type="compositionally biased region" description="Basic and acidic residues" evidence="1">
    <location>
        <begin position="1"/>
        <end position="14"/>
    </location>
</feature>
<name>A0AAN9EZS3_CROPI</name>
<reference evidence="2 3" key="1">
    <citation type="submission" date="2024-01" db="EMBL/GenBank/DDBJ databases">
        <title>The genomes of 5 underutilized Papilionoideae crops provide insights into root nodulation and disease resistanc.</title>
        <authorList>
            <person name="Yuan L."/>
        </authorList>
    </citation>
    <scope>NUCLEOTIDE SEQUENCE [LARGE SCALE GENOMIC DNA]</scope>
    <source>
        <strain evidence="2">ZHUSHIDOU_FW_LH</strain>
        <tissue evidence="2">Leaf</tissue>
    </source>
</reference>